<organism evidence="2 3">
    <name type="scientific">Shinella granuli</name>
    <dbReference type="NCBI Taxonomy" id="323621"/>
    <lineage>
        <taxon>Bacteria</taxon>
        <taxon>Pseudomonadati</taxon>
        <taxon>Pseudomonadota</taxon>
        <taxon>Alphaproteobacteria</taxon>
        <taxon>Hyphomicrobiales</taxon>
        <taxon>Rhizobiaceae</taxon>
        <taxon>Shinella</taxon>
    </lineage>
</organism>
<dbReference type="SUPFAM" id="SSF69318">
    <property type="entry name" value="Integrin alpha N-terminal domain"/>
    <property type="match status" value="1"/>
</dbReference>
<sequence length="193" mass="20435">MKSLIAALLLSAALPAAAGAADFPAERIMAMASGDWNKDGTADLAIVATADEDSGENSGLYVYLAKPEEGRLALALSLPNSVWGSLPIMAGQEPELAALSNGSFTLVTKNESIGRDRWRQTLTVAYRNFDFIVAGYTFSSYDTLNPDGGSECDLNVLTGKGKALGQPISGKAQFVLLKDWKDEIARSICGLDN</sequence>
<dbReference type="InterPro" id="IPR028994">
    <property type="entry name" value="Integrin_alpha_N"/>
</dbReference>
<reference evidence="2 3" key="1">
    <citation type="submission" date="2019-03" db="EMBL/GenBank/DDBJ databases">
        <title>Genomic Encyclopedia of Type Strains, Phase IV (KMG-IV): sequencing the most valuable type-strain genomes for metagenomic binning, comparative biology and taxonomic classification.</title>
        <authorList>
            <person name="Goeker M."/>
        </authorList>
    </citation>
    <scope>NUCLEOTIDE SEQUENCE [LARGE SCALE GENOMIC DNA]</scope>
    <source>
        <strain evidence="2 3">DSM 18401</strain>
    </source>
</reference>
<name>A0A4R2D2D6_SHIGR</name>
<protein>
    <recommendedName>
        <fullName evidence="4">VCBS repeat protein</fullName>
    </recommendedName>
</protein>
<evidence type="ECO:0000256" key="1">
    <source>
        <dbReference type="SAM" id="SignalP"/>
    </source>
</evidence>
<dbReference type="Proteomes" id="UP000295351">
    <property type="component" value="Unassembled WGS sequence"/>
</dbReference>
<comment type="caution">
    <text evidence="2">The sequence shown here is derived from an EMBL/GenBank/DDBJ whole genome shotgun (WGS) entry which is preliminary data.</text>
</comment>
<dbReference type="EMBL" id="SLVX01000002">
    <property type="protein sequence ID" value="TCN47933.1"/>
    <property type="molecule type" value="Genomic_DNA"/>
</dbReference>
<evidence type="ECO:0008006" key="4">
    <source>
        <dbReference type="Google" id="ProtNLM"/>
    </source>
</evidence>
<dbReference type="RefSeq" id="WP_133033337.1">
    <property type="nucleotide sequence ID" value="NZ_BAABEI010000012.1"/>
</dbReference>
<proteinExistence type="predicted"/>
<evidence type="ECO:0000313" key="2">
    <source>
        <dbReference type="EMBL" id="TCN47933.1"/>
    </source>
</evidence>
<feature type="chain" id="PRO_5020542134" description="VCBS repeat protein" evidence="1">
    <location>
        <begin position="21"/>
        <end position="193"/>
    </location>
</feature>
<gene>
    <name evidence="2" type="ORF">EV665_102457</name>
</gene>
<evidence type="ECO:0000313" key="3">
    <source>
        <dbReference type="Proteomes" id="UP000295351"/>
    </source>
</evidence>
<accession>A0A4R2D2D6</accession>
<keyword evidence="3" id="KW-1185">Reference proteome</keyword>
<feature type="signal peptide" evidence="1">
    <location>
        <begin position="1"/>
        <end position="20"/>
    </location>
</feature>
<keyword evidence="1" id="KW-0732">Signal</keyword>
<dbReference type="AlphaFoldDB" id="A0A4R2D2D6"/>